<feature type="signal peptide" evidence="2">
    <location>
        <begin position="1"/>
        <end position="26"/>
    </location>
</feature>
<organism evidence="3 4">
    <name type="scientific">Polistes dominula</name>
    <name type="common">European paper wasp</name>
    <name type="synonym">Vespa dominula</name>
    <dbReference type="NCBI Taxonomy" id="743375"/>
    <lineage>
        <taxon>Eukaryota</taxon>
        <taxon>Metazoa</taxon>
        <taxon>Ecdysozoa</taxon>
        <taxon>Arthropoda</taxon>
        <taxon>Hexapoda</taxon>
        <taxon>Insecta</taxon>
        <taxon>Pterygota</taxon>
        <taxon>Neoptera</taxon>
        <taxon>Endopterygota</taxon>
        <taxon>Hymenoptera</taxon>
        <taxon>Apocrita</taxon>
        <taxon>Aculeata</taxon>
        <taxon>Vespoidea</taxon>
        <taxon>Vespidae</taxon>
        <taxon>Polistinae</taxon>
        <taxon>Polistini</taxon>
        <taxon>Polistes</taxon>
    </lineage>
</organism>
<feature type="chain" id="PRO_5047158317" evidence="2">
    <location>
        <begin position="27"/>
        <end position="172"/>
    </location>
</feature>
<sequence length="172" mass="19545">MQGETSRSFLFLIVTVSIIEIQSTSLAKLYPSSYQYPQMIHPEYYQIAHQNALAPYYIYNLLQVHTDLTSSSPTILPEKQTTLTHLPPYGYYYYDFRFPINPIYPVLSPSRPGFIPVSGSPPISTQRPFVDVDNDDDSGIEKLDTKIEPDNKPDSNDGIYEDDDTIAIEAIK</sequence>
<keyword evidence="3" id="KW-1185">Reference proteome</keyword>
<gene>
    <name evidence="4" type="primary">LOC107070580</name>
</gene>
<evidence type="ECO:0000313" key="4">
    <source>
        <dbReference type="RefSeq" id="XP_015184395.1"/>
    </source>
</evidence>
<feature type="region of interest" description="Disordered" evidence="1">
    <location>
        <begin position="133"/>
        <end position="164"/>
    </location>
</feature>
<proteinExistence type="predicted"/>
<keyword evidence="2" id="KW-0732">Signal</keyword>
<reference evidence="4" key="1">
    <citation type="submission" date="2025-08" db="UniProtKB">
        <authorList>
            <consortium name="RefSeq"/>
        </authorList>
    </citation>
    <scope>IDENTIFICATION</scope>
    <source>
        <tissue evidence="4">Whole body</tissue>
    </source>
</reference>
<dbReference type="RefSeq" id="XP_015184395.1">
    <property type="nucleotide sequence ID" value="XM_015328909.1"/>
</dbReference>
<evidence type="ECO:0000256" key="2">
    <source>
        <dbReference type="SAM" id="SignalP"/>
    </source>
</evidence>
<name>A0ABM1IW08_POLDO</name>
<dbReference type="GeneID" id="107070580"/>
<evidence type="ECO:0000256" key="1">
    <source>
        <dbReference type="SAM" id="MobiDB-lite"/>
    </source>
</evidence>
<evidence type="ECO:0000313" key="3">
    <source>
        <dbReference type="Proteomes" id="UP000694924"/>
    </source>
</evidence>
<feature type="compositionally biased region" description="Basic and acidic residues" evidence="1">
    <location>
        <begin position="139"/>
        <end position="155"/>
    </location>
</feature>
<accession>A0ABM1IW08</accession>
<protein>
    <submittedName>
        <fullName evidence="4">Uncharacterized protein LOC107070580</fullName>
    </submittedName>
</protein>
<dbReference type="Proteomes" id="UP000694924">
    <property type="component" value="Unplaced"/>
</dbReference>